<dbReference type="EMBL" id="CP019893">
    <property type="protein sequence ID" value="ARS91027.1"/>
    <property type="molecule type" value="Genomic_DNA"/>
</dbReference>
<dbReference type="AlphaFoldDB" id="A0A2Z2HYV0"/>
<name>A0A2Z2HYV0_9EURY</name>
<protein>
    <recommendedName>
        <fullName evidence="3">DUF1468 domain-containing protein</fullName>
    </recommendedName>
</protein>
<sequence length="183" mass="20174">MSSSIYQSIRERATPESVMLVLMLVVSSYMLLESTTFSREVALFPRFAAIVTICGILLLLLQRYLPETLQAAVSESSTMFDQTESVQEVEEQARTRTDEPGPGDDPEHDEQYQQLLLVGLLAVYGVVGYVIGLVLATPIFLALYVVMFDVKRTIGVALIVVGIAIALAFDAILPVNLMEGQLW</sequence>
<dbReference type="Pfam" id="PF07331">
    <property type="entry name" value="TctB"/>
    <property type="match status" value="1"/>
</dbReference>
<evidence type="ECO:0000313" key="4">
    <source>
        <dbReference type="EMBL" id="ARS91027.1"/>
    </source>
</evidence>
<dbReference type="OrthoDB" id="326396at2157"/>
<keyword evidence="2" id="KW-0472">Membrane</keyword>
<feature type="transmembrane region" description="Helical" evidence="2">
    <location>
        <begin position="115"/>
        <end position="148"/>
    </location>
</feature>
<dbReference type="Proteomes" id="UP000250088">
    <property type="component" value="Chromosome"/>
</dbReference>
<organism evidence="4 5">
    <name type="scientific">Natrarchaeobaculum aegyptiacum</name>
    <dbReference type="NCBI Taxonomy" id="745377"/>
    <lineage>
        <taxon>Archaea</taxon>
        <taxon>Methanobacteriati</taxon>
        <taxon>Methanobacteriota</taxon>
        <taxon>Stenosarchaea group</taxon>
        <taxon>Halobacteria</taxon>
        <taxon>Halobacteriales</taxon>
        <taxon>Natrialbaceae</taxon>
        <taxon>Natrarchaeobaculum</taxon>
    </lineage>
</organism>
<evidence type="ECO:0000259" key="3">
    <source>
        <dbReference type="Pfam" id="PF07331"/>
    </source>
</evidence>
<evidence type="ECO:0000256" key="2">
    <source>
        <dbReference type="SAM" id="Phobius"/>
    </source>
</evidence>
<reference evidence="5" key="1">
    <citation type="submission" date="2017-02" db="EMBL/GenBank/DDBJ databases">
        <title>Natronthermophilus aegyptiacus gen. nov.,sp. nov., an aerobic, extremely halophilic alkalithermophilic archaeon isolated from the athalassohaline Wadi An Natrun, Egypt.</title>
        <authorList>
            <person name="Zhao B."/>
        </authorList>
    </citation>
    <scope>NUCLEOTIDE SEQUENCE [LARGE SCALE GENOMIC DNA]</scope>
    <source>
        <strain evidence="5">JW/NM-HA 15</strain>
    </source>
</reference>
<dbReference type="InterPro" id="IPR009936">
    <property type="entry name" value="DUF1468"/>
</dbReference>
<keyword evidence="2" id="KW-0812">Transmembrane</keyword>
<accession>A0A2Z2HYV0</accession>
<keyword evidence="5" id="KW-1185">Reference proteome</keyword>
<feature type="domain" description="DUF1468" evidence="3">
    <location>
        <begin position="20"/>
        <end position="177"/>
    </location>
</feature>
<feature type="transmembrane region" description="Helical" evidence="2">
    <location>
        <begin position="43"/>
        <end position="61"/>
    </location>
</feature>
<dbReference type="GeneID" id="32895540"/>
<dbReference type="KEGG" id="naj:B1756_15665"/>
<gene>
    <name evidence="4" type="ORF">B1756_15665</name>
</gene>
<feature type="region of interest" description="Disordered" evidence="1">
    <location>
        <begin position="80"/>
        <end position="109"/>
    </location>
</feature>
<evidence type="ECO:0000313" key="5">
    <source>
        <dbReference type="Proteomes" id="UP000250088"/>
    </source>
</evidence>
<keyword evidence="2" id="KW-1133">Transmembrane helix</keyword>
<dbReference type="RefSeq" id="WP_086889395.1">
    <property type="nucleotide sequence ID" value="NZ_CP019893.1"/>
</dbReference>
<evidence type="ECO:0000256" key="1">
    <source>
        <dbReference type="SAM" id="MobiDB-lite"/>
    </source>
</evidence>
<feature type="transmembrane region" description="Helical" evidence="2">
    <location>
        <begin position="12"/>
        <end position="31"/>
    </location>
</feature>
<proteinExistence type="predicted"/>
<feature type="transmembrane region" description="Helical" evidence="2">
    <location>
        <begin position="154"/>
        <end position="173"/>
    </location>
</feature>